<dbReference type="RefSeq" id="WP_066438051.1">
    <property type="nucleotide sequence ID" value="NZ_LZRN01000053.1"/>
</dbReference>
<proteinExistence type="inferred from homology"/>
<organism evidence="9 10">
    <name type="scientific">Gelidibacter algens</name>
    <dbReference type="NCBI Taxonomy" id="49280"/>
    <lineage>
        <taxon>Bacteria</taxon>
        <taxon>Pseudomonadati</taxon>
        <taxon>Bacteroidota</taxon>
        <taxon>Flavobacteriia</taxon>
        <taxon>Flavobacteriales</taxon>
        <taxon>Flavobacteriaceae</taxon>
        <taxon>Gelidibacter</taxon>
    </lineage>
</organism>
<keyword evidence="10" id="KW-1185">Reference proteome</keyword>
<evidence type="ECO:0008006" key="11">
    <source>
        <dbReference type="Google" id="ProtNLM"/>
    </source>
</evidence>
<accession>A0A1A7QRU3</accession>
<keyword evidence="5 8" id="KW-0732">Signal</keyword>
<feature type="signal peptide" evidence="8">
    <location>
        <begin position="1"/>
        <end position="19"/>
    </location>
</feature>
<feature type="chain" id="PRO_5030025372" description="Outer membrane protein transport protein (OMPP1/FadL/TodX)" evidence="8">
    <location>
        <begin position="20"/>
        <end position="507"/>
    </location>
</feature>
<keyword evidence="4" id="KW-0812">Transmembrane</keyword>
<protein>
    <recommendedName>
        <fullName evidence="11">Outer membrane protein transport protein (OMPP1/FadL/TodX)</fullName>
    </recommendedName>
</protein>
<dbReference type="STRING" id="49280.A9996_17135"/>
<evidence type="ECO:0000256" key="5">
    <source>
        <dbReference type="ARBA" id="ARBA00022729"/>
    </source>
</evidence>
<dbReference type="OrthoDB" id="9765571at2"/>
<keyword evidence="7" id="KW-0998">Cell outer membrane</keyword>
<evidence type="ECO:0000313" key="9">
    <source>
        <dbReference type="EMBL" id="RAJ20751.1"/>
    </source>
</evidence>
<dbReference type="AlphaFoldDB" id="A0A1A7QRU3"/>
<keyword evidence="3" id="KW-1134">Transmembrane beta strand</keyword>
<comment type="subcellular location">
    <subcellularLocation>
        <location evidence="1">Cell outer membrane</location>
        <topology evidence="1">Multi-pass membrane protein</topology>
    </subcellularLocation>
</comment>
<dbReference type="EMBL" id="QLLQ01000014">
    <property type="protein sequence ID" value="RAJ20751.1"/>
    <property type="molecule type" value="Genomic_DNA"/>
</dbReference>
<evidence type="ECO:0000256" key="6">
    <source>
        <dbReference type="ARBA" id="ARBA00023136"/>
    </source>
</evidence>
<comment type="similarity">
    <text evidence="2">Belongs to the OmpP1/FadL family.</text>
</comment>
<evidence type="ECO:0000256" key="8">
    <source>
        <dbReference type="SAM" id="SignalP"/>
    </source>
</evidence>
<evidence type="ECO:0000256" key="4">
    <source>
        <dbReference type="ARBA" id="ARBA00022692"/>
    </source>
</evidence>
<dbReference type="Proteomes" id="UP000248987">
    <property type="component" value="Unassembled WGS sequence"/>
</dbReference>
<evidence type="ECO:0000313" key="10">
    <source>
        <dbReference type="Proteomes" id="UP000248987"/>
    </source>
</evidence>
<name>A0A1A7QRU3_9FLAO</name>
<dbReference type="InterPro" id="IPR005017">
    <property type="entry name" value="OMPP1/FadL/TodX"/>
</dbReference>
<reference evidence="9 10" key="1">
    <citation type="submission" date="2018-06" db="EMBL/GenBank/DDBJ databases">
        <title>Genomic Encyclopedia of Archaeal and Bacterial Type Strains, Phase II (KMG-II): from individual species to whole genera.</title>
        <authorList>
            <person name="Goeker M."/>
        </authorList>
    </citation>
    <scope>NUCLEOTIDE SEQUENCE [LARGE SCALE GENOMIC DNA]</scope>
    <source>
        <strain evidence="9 10">DSM 12408</strain>
    </source>
</reference>
<dbReference type="Pfam" id="PF03349">
    <property type="entry name" value="Toluene_X"/>
    <property type="match status" value="1"/>
</dbReference>
<dbReference type="SUPFAM" id="SSF56935">
    <property type="entry name" value="Porins"/>
    <property type="match status" value="1"/>
</dbReference>
<evidence type="ECO:0000256" key="7">
    <source>
        <dbReference type="ARBA" id="ARBA00023237"/>
    </source>
</evidence>
<comment type="caution">
    <text evidence="9">The sequence shown here is derived from an EMBL/GenBank/DDBJ whole genome shotgun (WGS) entry which is preliminary data.</text>
</comment>
<dbReference type="Gene3D" id="2.40.160.60">
    <property type="entry name" value="Outer membrane protein transport protein (OMPP1/FadL/TodX)"/>
    <property type="match status" value="1"/>
</dbReference>
<keyword evidence="6" id="KW-0472">Membrane</keyword>
<gene>
    <name evidence="9" type="ORF">LX77_03010</name>
</gene>
<dbReference type="GO" id="GO:0009279">
    <property type="term" value="C:cell outer membrane"/>
    <property type="evidence" value="ECO:0007669"/>
    <property type="project" value="UniProtKB-SubCell"/>
</dbReference>
<evidence type="ECO:0000256" key="2">
    <source>
        <dbReference type="ARBA" id="ARBA00008163"/>
    </source>
</evidence>
<evidence type="ECO:0000256" key="1">
    <source>
        <dbReference type="ARBA" id="ARBA00004571"/>
    </source>
</evidence>
<evidence type="ECO:0000256" key="3">
    <source>
        <dbReference type="ARBA" id="ARBA00022452"/>
    </source>
</evidence>
<sequence>MKKLNLLFIAALSMSSIMAQDVTDAVRYSQDEVQGTARFRSMSGAFGALGGDMSAVSINPAGSSIFTNSHASISISNLSTKNDINYFNGSSSSSDSKFDLNQTGAAFVFNNTNSDSPWRKFSLGVAYDKISNFENSWNVRGINTNSGTIGDYFLGYAQGLRLDQISALDGESLSTAYSEINSAYGFGNQQGFLGFESYIVEPASNDDGNTLYSSNIVGNNFDQEYTYASTGYNGKFSFNASTQYGDNFYFGLNLNSHFINYEKFTDLYETNANVGSLVNEVRFQNSLSTVGSGFSFQVGAIAKINEELRVGLSYNSPTWYTISDDTTQYLGTVRNEDGSNISQIIDPFVVNVFPDYKLQTPGKITGSLAYVFNDHGLISFDYSRKDYGSTKFKPTSDTYFATQNDIISNTLQNASTYRIGGEYRIKQVSLRGGYRLEESPYENDSFYGDLNGYSFGLGYNFGNLKLDLAYDHTQRDYNQQLYAVGLTDAAQIDNKNSNVTLTLGFSL</sequence>